<dbReference type="EMBL" id="PYLZ01000004">
    <property type="protein sequence ID" value="PSW24964.1"/>
    <property type="molecule type" value="Genomic_DNA"/>
</dbReference>
<gene>
    <name evidence="2" type="ORF">C9I94_09130</name>
</gene>
<protein>
    <submittedName>
        <fullName evidence="2">Class I SAM-dependent methyltransferase</fullName>
    </submittedName>
</protein>
<keyword evidence="2" id="KW-0489">Methyltransferase</keyword>
<dbReference type="PANTHER" id="PTHR43591:SF110">
    <property type="entry name" value="RHODANESE DOMAIN-CONTAINING PROTEIN"/>
    <property type="match status" value="1"/>
</dbReference>
<dbReference type="GO" id="GO:0032259">
    <property type="term" value="P:methylation"/>
    <property type="evidence" value="ECO:0007669"/>
    <property type="project" value="UniProtKB-KW"/>
</dbReference>
<dbReference type="Proteomes" id="UP000240481">
    <property type="component" value="Unassembled WGS sequence"/>
</dbReference>
<dbReference type="CDD" id="cd02440">
    <property type="entry name" value="AdoMet_MTases"/>
    <property type="match status" value="1"/>
</dbReference>
<dbReference type="Pfam" id="PF08241">
    <property type="entry name" value="Methyltransf_11"/>
    <property type="match status" value="1"/>
</dbReference>
<name>A0A0J8VG90_9GAMM</name>
<reference evidence="2 3" key="1">
    <citation type="submission" date="2018-01" db="EMBL/GenBank/DDBJ databases">
        <title>Whole genome sequencing of Histamine producing bacteria.</title>
        <authorList>
            <person name="Butler K."/>
        </authorList>
    </citation>
    <scope>NUCLEOTIDE SEQUENCE [LARGE SCALE GENOMIC DNA]</scope>
    <source>
        <strain evidence="2 3">DSM 24669</strain>
    </source>
</reference>
<dbReference type="AlphaFoldDB" id="A0A0J8VG90"/>
<dbReference type="RefSeq" id="WP_048897815.1">
    <property type="nucleotide sequence ID" value="NZ_AP024853.1"/>
</dbReference>
<proteinExistence type="predicted"/>
<comment type="caution">
    <text evidence="2">The sequence shown here is derived from an EMBL/GenBank/DDBJ whole genome shotgun (WGS) entry which is preliminary data.</text>
</comment>
<dbReference type="Gene3D" id="3.40.50.150">
    <property type="entry name" value="Vaccinia Virus protein VP39"/>
    <property type="match status" value="1"/>
</dbReference>
<dbReference type="STRING" id="680026.AB733_05245"/>
<dbReference type="OrthoDB" id="323463at2"/>
<accession>A0A0J8VG90</accession>
<dbReference type="InterPro" id="IPR029063">
    <property type="entry name" value="SAM-dependent_MTases_sf"/>
</dbReference>
<dbReference type="PANTHER" id="PTHR43591">
    <property type="entry name" value="METHYLTRANSFERASE"/>
    <property type="match status" value="1"/>
</dbReference>
<dbReference type="InterPro" id="IPR013216">
    <property type="entry name" value="Methyltransf_11"/>
</dbReference>
<evidence type="ECO:0000313" key="3">
    <source>
        <dbReference type="Proteomes" id="UP000240481"/>
    </source>
</evidence>
<dbReference type="SUPFAM" id="SSF53335">
    <property type="entry name" value="S-adenosyl-L-methionine-dependent methyltransferases"/>
    <property type="match status" value="1"/>
</dbReference>
<dbReference type="GO" id="GO:0008757">
    <property type="term" value="F:S-adenosylmethionine-dependent methyltransferase activity"/>
    <property type="evidence" value="ECO:0007669"/>
    <property type="project" value="InterPro"/>
</dbReference>
<feature type="domain" description="Methyltransferase type 11" evidence="1">
    <location>
        <begin position="43"/>
        <end position="137"/>
    </location>
</feature>
<organism evidence="2 3">
    <name type="scientific">Photobacterium swingsii</name>
    <dbReference type="NCBI Taxonomy" id="680026"/>
    <lineage>
        <taxon>Bacteria</taxon>
        <taxon>Pseudomonadati</taxon>
        <taxon>Pseudomonadota</taxon>
        <taxon>Gammaproteobacteria</taxon>
        <taxon>Vibrionales</taxon>
        <taxon>Vibrionaceae</taxon>
        <taxon>Photobacterium</taxon>
    </lineage>
</organism>
<evidence type="ECO:0000259" key="1">
    <source>
        <dbReference type="Pfam" id="PF08241"/>
    </source>
</evidence>
<keyword evidence="2" id="KW-0808">Transferase</keyword>
<sequence length="209" mass="23258">MGDNKWEAFAQDFEQSNNYVVGVKDITLVKSELRRLKDLGNVLELGCGNGTYTECFLETATAITATDISEQMVTITFDRFAQQDHVSVEVADCFKLQYADASFDTVFMANLLHVIPNPELALAECFRVLKAGGRLIVLSFTLHGMTWLNQLMLKYRYSRKYGTKSTSSIILTPQLAATMVQPLGFKVSSSCLMGANVKAVYLRAEKLAE</sequence>
<evidence type="ECO:0000313" key="2">
    <source>
        <dbReference type="EMBL" id="PSW24964.1"/>
    </source>
</evidence>
<keyword evidence="3" id="KW-1185">Reference proteome</keyword>